<protein>
    <recommendedName>
        <fullName evidence="6">Peptide-methionine (R)-S-oxide reductase</fullName>
        <ecNumber evidence="6">1.8.4.12</ecNumber>
    </recommendedName>
</protein>
<dbReference type="AlphaFoldDB" id="A0AAD5L2L6"/>
<evidence type="ECO:0000313" key="9">
    <source>
        <dbReference type="Proteomes" id="UP000820818"/>
    </source>
</evidence>
<dbReference type="PANTHER" id="PTHR10173">
    <property type="entry name" value="METHIONINE SULFOXIDE REDUCTASE"/>
    <property type="match status" value="1"/>
</dbReference>
<dbReference type="EMBL" id="WJBH02000001">
    <property type="protein sequence ID" value="KAI9565386.1"/>
    <property type="molecule type" value="Genomic_DNA"/>
</dbReference>
<dbReference type="GO" id="GO:0005737">
    <property type="term" value="C:cytoplasm"/>
    <property type="evidence" value="ECO:0007669"/>
    <property type="project" value="TreeGrafter"/>
</dbReference>
<sequence>MDPTSAEFKQDLRQRLTPLQWSVTQEKGTERAFTNKYYKLRDKGIYECISCGRDLFDSATKYDSGSGWPAFYDVIDPKGVKLTKDASHVGANLLLIIANPGLVRTEVSCSNCRAHLGHLFTDGPKPTGLRYCINSSSLNFRQAAEADMESQQTGEKSFSPSTFSFPATQGGCGPLRCGDTSLSCAKKVNGTV</sequence>
<dbReference type="NCBIfam" id="TIGR00357">
    <property type="entry name" value="peptide-methionine (R)-S-oxide reductase MsrB"/>
    <property type="match status" value="1"/>
</dbReference>
<keyword evidence="3 6" id="KW-0862">Zinc</keyword>
<evidence type="ECO:0000256" key="3">
    <source>
        <dbReference type="ARBA" id="ARBA00022833"/>
    </source>
</evidence>
<dbReference type="FunFam" id="2.170.150.20:FF:000001">
    <property type="entry name" value="Peptide methionine sulfoxide reductase MsrB"/>
    <property type="match status" value="1"/>
</dbReference>
<dbReference type="PROSITE" id="PS51790">
    <property type="entry name" value="MSRB"/>
    <property type="match status" value="1"/>
</dbReference>
<keyword evidence="9" id="KW-1185">Reference proteome</keyword>
<evidence type="ECO:0000256" key="2">
    <source>
        <dbReference type="ARBA" id="ARBA00022723"/>
    </source>
</evidence>
<dbReference type="GO" id="GO:0046872">
    <property type="term" value="F:metal ion binding"/>
    <property type="evidence" value="ECO:0007669"/>
    <property type="project" value="UniProtKB-KW"/>
</dbReference>
<comment type="similarity">
    <text evidence="1 6">Belongs to the MsrB Met sulfoxide reductase family.</text>
</comment>
<dbReference type="Pfam" id="PF01641">
    <property type="entry name" value="SelR"/>
    <property type="match status" value="1"/>
</dbReference>
<dbReference type="GO" id="GO:0030091">
    <property type="term" value="P:protein repair"/>
    <property type="evidence" value="ECO:0007669"/>
    <property type="project" value="InterPro"/>
</dbReference>
<comment type="catalytic activity">
    <reaction evidence="5 6">
        <text>L-methionyl-[protein] + [thioredoxin]-disulfide + H2O = L-methionyl-(R)-S-oxide-[protein] + [thioredoxin]-dithiol</text>
        <dbReference type="Rhea" id="RHEA:24164"/>
        <dbReference type="Rhea" id="RHEA-COMP:10698"/>
        <dbReference type="Rhea" id="RHEA-COMP:10700"/>
        <dbReference type="Rhea" id="RHEA-COMP:12313"/>
        <dbReference type="Rhea" id="RHEA-COMP:12314"/>
        <dbReference type="ChEBI" id="CHEBI:15377"/>
        <dbReference type="ChEBI" id="CHEBI:16044"/>
        <dbReference type="ChEBI" id="CHEBI:29950"/>
        <dbReference type="ChEBI" id="CHEBI:45764"/>
        <dbReference type="ChEBI" id="CHEBI:50058"/>
        <dbReference type="EC" id="1.8.4.12"/>
    </reaction>
</comment>
<dbReference type="PANTHER" id="PTHR10173:SF52">
    <property type="entry name" value="METHIONINE-R-SULFOXIDE REDUCTASE B1"/>
    <property type="match status" value="1"/>
</dbReference>
<keyword evidence="2 6" id="KW-0479">Metal-binding</keyword>
<proteinExistence type="inferred from homology"/>
<dbReference type="Proteomes" id="UP000820818">
    <property type="component" value="Linkage Group LG1"/>
</dbReference>
<name>A0AAD5L2L6_9CRUS</name>
<comment type="function">
    <text evidence="6">Methionine-sulfoxide reductase that specifically reduces methionine (R)-sulfoxide back to methionine. While in many cases methionine oxidation is the result of random oxidation following oxidative stress, methionine oxidation is also a post-translational modification that takes place on specific residues.</text>
</comment>
<evidence type="ECO:0000256" key="5">
    <source>
        <dbReference type="ARBA" id="ARBA00048488"/>
    </source>
</evidence>
<dbReference type="InterPro" id="IPR011057">
    <property type="entry name" value="Mss4-like_sf"/>
</dbReference>
<dbReference type="GO" id="GO:0033743">
    <property type="term" value="F:peptide-methionine (R)-S-oxide reductase activity"/>
    <property type="evidence" value="ECO:0007669"/>
    <property type="project" value="UniProtKB-EC"/>
</dbReference>
<dbReference type="InterPro" id="IPR028427">
    <property type="entry name" value="Met_Sox_Rdtase_MsrB"/>
</dbReference>
<dbReference type="InterPro" id="IPR002579">
    <property type="entry name" value="Met_Sox_Rdtase_MsrB_dom"/>
</dbReference>
<evidence type="ECO:0000256" key="1">
    <source>
        <dbReference type="ARBA" id="ARBA00007174"/>
    </source>
</evidence>
<dbReference type="Gene3D" id="2.170.150.20">
    <property type="entry name" value="Peptide methionine sulfoxide reductase"/>
    <property type="match status" value="1"/>
</dbReference>
<evidence type="ECO:0000256" key="6">
    <source>
        <dbReference type="RuleBase" id="RU365044"/>
    </source>
</evidence>
<comment type="cofactor">
    <cofactor evidence="6">
        <name>Zn(2+)</name>
        <dbReference type="ChEBI" id="CHEBI:29105"/>
    </cofactor>
    <text evidence="6">Binds 1 zinc ion per subunit.</text>
</comment>
<feature type="domain" description="MsrB" evidence="7">
    <location>
        <begin position="9"/>
        <end position="143"/>
    </location>
</feature>
<evidence type="ECO:0000313" key="8">
    <source>
        <dbReference type="EMBL" id="KAI9565386.1"/>
    </source>
</evidence>
<gene>
    <name evidence="8" type="ORF">GHT06_009178</name>
</gene>
<reference evidence="8 9" key="1">
    <citation type="submission" date="2022-05" db="EMBL/GenBank/DDBJ databases">
        <title>A multi-omics perspective on studying reproductive biology in Daphnia sinensis.</title>
        <authorList>
            <person name="Jia J."/>
        </authorList>
    </citation>
    <scope>NUCLEOTIDE SEQUENCE [LARGE SCALE GENOMIC DNA]</scope>
    <source>
        <strain evidence="8 9">WSL</strain>
    </source>
</reference>
<evidence type="ECO:0000259" key="7">
    <source>
        <dbReference type="PROSITE" id="PS51790"/>
    </source>
</evidence>
<dbReference type="EC" id="1.8.4.12" evidence="6"/>
<accession>A0AAD5L2L6</accession>
<dbReference type="SUPFAM" id="SSF51316">
    <property type="entry name" value="Mss4-like"/>
    <property type="match status" value="1"/>
</dbReference>
<keyword evidence="4 6" id="KW-0560">Oxidoreductase</keyword>
<organism evidence="8 9">
    <name type="scientific">Daphnia sinensis</name>
    <dbReference type="NCBI Taxonomy" id="1820382"/>
    <lineage>
        <taxon>Eukaryota</taxon>
        <taxon>Metazoa</taxon>
        <taxon>Ecdysozoa</taxon>
        <taxon>Arthropoda</taxon>
        <taxon>Crustacea</taxon>
        <taxon>Branchiopoda</taxon>
        <taxon>Diplostraca</taxon>
        <taxon>Cladocera</taxon>
        <taxon>Anomopoda</taxon>
        <taxon>Daphniidae</taxon>
        <taxon>Daphnia</taxon>
        <taxon>Daphnia similis group</taxon>
    </lineage>
</organism>
<evidence type="ECO:0000256" key="4">
    <source>
        <dbReference type="ARBA" id="ARBA00023002"/>
    </source>
</evidence>
<comment type="caution">
    <text evidence="8">The sequence shown here is derived from an EMBL/GenBank/DDBJ whole genome shotgun (WGS) entry which is preliminary data.</text>
</comment>
<dbReference type="GO" id="GO:0006979">
    <property type="term" value="P:response to oxidative stress"/>
    <property type="evidence" value="ECO:0007669"/>
    <property type="project" value="InterPro"/>
</dbReference>